<keyword evidence="3" id="KW-1185">Reference proteome</keyword>
<dbReference type="EMBL" id="LPWH01000053">
    <property type="protein sequence ID" value="POR03574.1"/>
    <property type="molecule type" value="Genomic_DNA"/>
</dbReference>
<accession>A0A2S4JVN6</accession>
<gene>
    <name evidence="2" type="ORF">AU468_05280</name>
</gene>
<feature type="region of interest" description="Disordered" evidence="1">
    <location>
        <begin position="57"/>
        <end position="83"/>
    </location>
</feature>
<evidence type="ECO:0000313" key="3">
    <source>
        <dbReference type="Proteomes" id="UP000237350"/>
    </source>
</evidence>
<sequence length="83" mass="8739">MLEIGDSFGKVRFNLREALCQAGEFRLAFEGFLVLHLEDRENRDVLHNLGASALAAAGATQHDAGQGEDAEGNDGGGEGHGDS</sequence>
<protein>
    <submittedName>
        <fullName evidence="2">Uncharacterized protein</fullName>
    </submittedName>
</protein>
<dbReference type="RefSeq" id="WP_103679825.1">
    <property type="nucleotide sequence ID" value="NZ_LPWH01000053.1"/>
</dbReference>
<dbReference type="AlphaFoldDB" id="A0A2S4JVN6"/>
<reference evidence="3" key="1">
    <citation type="submission" date="2015-12" db="EMBL/GenBank/DDBJ databases">
        <authorList>
            <person name="Lodha T.D."/>
            <person name="Chintalapati S."/>
            <person name="Chintalapati V.R."/>
            <person name="Sravanthi T."/>
        </authorList>
    </citation>
    <scope>NUCLEOTIDE SEQUENCE [LARGE SCALE GENOMIC DNA]</scope>
    <source>
        <strain evidence="3">JC133</strain>
    </source>
</reference>
<evidence type="ECO:0000256" key="1">
    <source>
        <dbReference type="SAM" id="MobiDB-lite"/>
    </source>
</evidence>
<name>A0A2S4JVN6_9SPIO</name>
<organism evidence="2 3">
    <name type="scientific">Alkalispirochaeta sphaeroplastigenens</name>
    <dbReference type="NCBI Taxonomy" id="1187066"/>
    <lineage>
        <taxon>Bacteria</taxon>
        <taxon>Pseudomonadati</taxon>
        <taxon>Spirochaetota</taxon>
        <taxon>Spirochaetia</taxon>
        <taxon>Spirochaetales</taxon>
        <taxon>Spirochaetaceae</taxon>
        <taxon>Alkalispirochaeta</taxon>
    </lineage>
</organism>
<comment type="caution">
    <text evidence="2">The sequence shown here is derived from an EMBL/GenBank/DDBJ whole genome shotgun (WGS) entry which is preliminary data.</text>
</comment>
<dbReference type="Proteomes" id="UP000237350">
    <property type="component" value="Unassembled WGS sequence"/>
</dbReference>
<evidence type="ECO:0000313" key="2">
    <source>
        <dbReference type="EMBL" id="POR03574.1"/>
    </source>
</evidence>
<proteinExistence type="predicted"/>